<dbReference type="GO" id="GO:0015990">
    <property type="term" value="P:electron transport coupled proton transport"/>
    <property type="evidence" value="ECO:0007669"/>
    <property type="project" value="TreeGrafter"/>
</dbReference>
<evidence type="ECO:0000256" key="1">
    <source>
        <dbReference type="ARBA" id="ARBA00022967"/>
    </source>
</evidence>
<dbReference type="PANTHER" id="PTHR43507">
    <property type="entry name" value="NADH-UBIQUINONE OXIDOREDUCTASE CHAIN 4"/>
    <property type="match status" value="1"/>
</dbReference>
<evidence type="ECO:0000313" key="6">
    <source>
        <dbReference type="Proteomes" id="UP000447434"/>
    </source>
</evidence>
<keyword evidence="5" id="KW-0830">Ubiquinone</keyword>
<dbReference type="InterPro" id="IPR003918">
    <property type="entry name" value="NADH_UbQ_OxRdtase"/>
</dbReference>
<dbReference type="GO" id="GO:0048039">
    <property type="term" value="F:ubiquinone binding"/>
    <property type="evidence" value="ECO:0007669"/>
    <property type="project" value="TreeGrafter"/>
</dbReference>
<accession>A0A6A4NTJ4</accession>
<keyword evidence="3" id="KW-1133">Transmembrane helix</keyword>
<dbReference type="GO" id="GO:0042773">
    <property type="term" value="P:ATP synthesis coupled electron transport"/>
    <property type="evidence" value="ECO:0007669"/>
    <property type="project" value="InterPro"/>
</dbReference>
<evidence type="ECO:0000256" key="3">
    <source>
        <dbReference type="SAM" id="Phobius"/>
    </source>
</evidence>
<keyword evidence="6" id="KW-1185">Reference proteome</keyword>
<keyword evidence="3" id="KW-0812">Transmembrane</keyword>
<organism evidence="5 6">
    <name type="scientific">Lupinus albus</name>
    <name type="common">White lupine</name>
    <name type="synonym">Lupinus termis</name>
    <dbReference type="NCBI Taxonomy" id="3870"/>
    <lineage>
        <taxon>Eukaryota</taxon>
        <taxon>Viridiplantae</taxon>
        <taxon>Streptophyta</taxon>
        <taxon>Embryophyta</taxon>
        <taxon>Tracheophyta</taxon>
        <taxon>Spermatophyta</taxon>
        <taxon>Magnoliopsida</taxon>
        <taxon>eudicotyledons</taxon>
        <taxon>Gunneridae</taxon>
        <taxon>Pentapetalae</taxon>
        <taxon>rosids</taxon>
        <taxon>fabids</taxon>
        <taxon>Fabales</taxon>
        <taxon>Fabaceae</taxon>
        <taxon>Papilionoideae</taxon>
        <taxon>50 kb inversion clade</taxon>
        <taxon>genistoids sensu lato</taxon>
        <taxon>core genistoids</taxon>
        <taxon>Genisteae</taxon>
        <taxon>Lupinus</taxon>
    </lineage>
</organism>
<comment type="caution">
    <text evidence="5">The sequence shown here is derived from an EMBL/GenBank/DDBJ whole genome shotgun (WGS) entry which is preliminary data.</text>
</comment>
<evidence type="ECO:0000256" key="2">
    <source>
        <dbReference type="ARBA" id="ARBA00023027"/>
    </source>
</evidence>
<dbReference type="Pfam" id="PF00361">
    <property type="entry name" value="Proton_antipo_M"/>
    <property type="match status" value="1"/>
</dbReference>
<reference evidence="6" key="1">
    <citation type="journal article" date="2020" name="Nat. Commun.">
        <title>Genome sequence of the cluster root forming white lupin.</title>
        <authorList>
            <person name="Hufnagel B."/>
            <person name="Marques A."/>
            <person name="Soriano A."/>
            <person name="Marques L."/>
            <person name="Divol F."/>
            <person name="Doumas P."/>
            <person name="Sallet E."/>
            <person name="Mancinotti D."/>
            <person name="Carrere S."/>
            <person name="Marande W."/>
            <person name="Arribat S."/>
            <person name="Keller J."/>
            <person name="Huneau C."/>
            <person name="Blein T."/>
            <person name="Aime D."/>
            <person name="Laguerre M."/>
            <person name="Taylor J."/>
            <person name="Schubert V."/>
            <person name="Nelson M."/>
            <person name="Geu-Flores F."/>
            <person name="Crespi M."/>
            <person name="Gallardo-Guerrero K."/>
            <person name="Delaux P.-M."/>
            <person name="Salse J."/>
            <person name="Berges H."/>
            <person name="Guyot R."/>
            <person name="Gouzy J."/>
            <person name="Peret B."/>
        </authorList>
    </citation>
    <scope>NUCLEOTIDE SEQUENCE [LARGE SCALE GENOMIC DNA]</scope>
    <source>
        <strain evidence="6">cv. Amiga</strain>
    </source>
</reference>
<name>A0A6A4NTJ4_LUPAL</name>
<proteinExistence type="predicted"/>
<dbReference type="InterPro" id="IPR001750">
    <property type="entry name" value="ND/Mrp_TM"/>
</dbReference>
<keyword evidence="2" id="KW-0520">NAD</keyword>
<evidence type="ECO:0000313" key="5">
    <source>
        <dbReference type="EMBL" id="KAE9594035.1"/>
    </source>
</evidence>
<dbReference type="OrthoDB" id="1706886at2759"/>
<feature type="transmembrane region" description="Helical" evidence="3">
    <location>
        <begin position="61"/>
        <end position="88"/>
    </location>
</feature>
<dbReference type="EMBL" id="WOCE01000018">
    <property type="protein sequence ID" value="KAE9594035.1"/>
    <property type="molecule type" value="Genomic_DNA"/>
</dbReference>
<dbReference type="AlphaFoldDB" id="A0A6A4NTJ4"/>
<dbReference type="Proteomes" id="UP000447434">
    <property type="component" value="Chromosome 18"/>
</dbReference>
<dbReference type="GO" id="GO:0008137">
    <property type="term" value="F:NADH dehydrogenase (ubiquinone) activity"/>
    <property type="evidence" value="ECO:0007669"/>
    <property type="project" value="InterPro"/>
</dbReference>
<gene>
    <name evidence="5" type="ORF">Lalb_Chr18g0049431</name>
</gene>
<feature type="transmembrane region" description="Helical" evidence="3">
    <location>
        <begin position="26"/>
        <end position="49"/>
    </location>
</feature>
<keyword evidence="1" id="KW-1278">Translocase</keyword>
<sequence length="90" mass="10320">MWEIELIPIYLLLTMWWGMGAKRLEIIFYIGFLIAFSVKSPIIPFHTWLPDTHGKAHYITCMLLAGILLKMGAYGYGIITPTLILYFLPG</sequence>
<dbReference type="PANTHER" id="PTHR43507:SF21">
    <property type="entry name" value="NAD(P)H-QUINONE OXIDOREDUCTASE CHAIN 4, CHLOROPLASTIC"/>
    <property type="match status" value="1"/>
</dbReference>
<dbReference type="GO" id="GO:0009507">
    <property type="term" value="C:chloroplast"/>
    <property type="evidence" value="ECO:0007669"/>
    <property type="project" value="TreeGrafter"/>
</dbReference>
<dbReference type="GO" id="GO:0003954">
    <property type="term" value="F:NADH dehydrogenase activity"/>
    <property type="evidence" value="ECO:0007669"/>
    <property type="project" value="TreeGrafter"/>
</dbReference>
<evidence type="ECO:0000259" key="4">
    <source>
        <dbReference type="Pfam" id="PF00361"/>
    </source>
</evidence>
<feature type="domain" description="NADH:quinone oxidoreductase/Mrp antiporter transmembrane" evidence="4">
    <location>
        <begin position="26"/>
        <end position="80"/>
    </location>
</feature>
<protein>
    <submittedName>
        <fullName evidence="5">Putative NADH:ubiquinone reductase (H(+)-translocating)</fullName>
    </submittedName>
</protein>
<keyword evidence="3" id="KW-0472">Membrane</keyword>